<keyword evidence="6 7" id="KW-0819">tRNA processing</keyword>
<evidence type="ECO:0000256" key="2">
    <source>
        <dbReference type="ARBA" id="ARBA00003015"/>
    </source>
</evidence>
<evidence type="ECO:0000256" key="1">
    <source>
        <dbReference type="ARBA" id="ARBA00000142"/>
    </source>
</evidence>
<dbReference type="PANTHER" id="PTHR23417:SF14">
    <property type="entry name" value="PENTACOTRIPEPTIDE-REPEAT REGION OF PRORP DOMAIN-CONTAINING PROTEIN"/>
    <property type="match status" value="1"/>
</dbReference>
<comment type="pathway">
    <text evidence="7">tRNA modification; N(7)-methylguanine-tRNA biosynthesis.</text>
</comment>
<comment type="caution">
    <text evidence="7">Lacks conserved residue(s) required for the propagation of feature annotation.</text>
</comment>
<protein>
    <recommendedName>
        <fullName evidence="7">tRNA (guanine-N(7)-)-methyltransferase</fullName>
        <ecNumber evidence="7">2.1.1.33</ecNumber>
    </recommendedName>
    <alternativeName>
        <fullName evidence="7">tRNA (guanine(46)-N(7))-methyltransferase</fullName>
    </alternativeName>
    <alternativeName>
        <fullName evidence="7">tRNA(m7G46)-methyltransferase</fullName>
    </alternativeName>
</protein>
<comment type="similarity">
    <text evidence="7">Belongs to the class I-like SAM-binding methyltransferase superfamily. TrmB family.</text>
</comment>
<dbReference type="NCBIfam" id="NF001080">
    <property type="entry name" value="PRK00121.2-2"/>
    <property type="match status" value="1"/>
</dbReference>
<sequence>MRLRNIPGSREVIADHPSCILEENPQKGNWADIFGNSNPIHIEVGMGKGRFIMSLARLNPDINYIGIEKYSSVLVRALEKLDEDPIDNIRFIRMDAEKINEMFAQDEISRIYLNFSDPWPKDRHAKRRLTSETFLKRYDNILKKEGHIEFKTDNQDLFDFSLEQVAPAGWNLAASTRDLHHDKVLNQGNVMTEYEEKFSSQGNPIFKMIINR</sequence>
<keyword evidence="4 7" id="KW-0808">Transferase</keyword>
<dbReference type="RefSeq" id="WP_158424479.1">
    <property type="nucleotide sequence ID" value="NZ_JAOQJQ010000002.1"/>
</dbReference>
<feature type="binding site" evidence="7">
    <location>
        <begin position="192"/>
        <end position="195"/>
    </location>
    <ligand>
        <name>substrate</name>
    </ligand>
</feature>
<feature type="binding site" evidence="7">
    <location>
        <position position="153"/>
    </location>
    <ligand>
        <name>substrate</name>
    </ligand>
</feature>
<feature type="binding site" evidence="7">
    <location>
        <position position="95"/>
    </location>
    <ligand>
        <name>S-adenosyl-L-methionine</name>
        <dbReference type="ChEBI" id="CHEBI:59789"/>
    </ligand>
</feature>
<feature type="binding site" evidence="7">
    <location>
        <position position="117"/>
    </location>
    <ligand>
        <name>S-adenosyl-L-methionine</name>
        <dbReference type="ChEBI" id="CHEBI:59789"/>
    </ligand>
</feature>
<comment type="caution">
    <text evidence="8">The sequence shown here is derived from an EMBL/GenBank/DDBJ whole genome shotgun (WGS) entry which is preliminary data.</text>
</comment>
<keyword evidence="5 7" id="KW-0949">S-adenosyl-L-methionine</keyword>
<dbReference type="EMBL" id="JAOQJQ010000002">
    <property type="protein sequence ID" value="MCU6761691.1"/>
    <property type="molecule type" value="Genomic_DNA"/>
</dbReference>
<evidence type="ECO:0000256" key="4">
    <source>
        <dbReference type="ARBA" id="ARBA00022679"/>
    </source>
</evidence>
<dbReference type="Proteomes" id="UP001652442">
    <property type="component" value="Unassembled WGS sequence"/>
</dbReference>
<organism evidence="8 9">
    <name type="scientific">Brotonthovivens ammoniilytica</name>
    <dbReference type="NCBI Taxonomy" id="2981725"/>
    <lineage>
        <taxon>Bacteria</taxon>
        <taxon>Bacillati</taxon>
        <taxon>Bacillota</taxon>
        <taxon>Clostridia</taxon>
        <taxon>Lachnospirales</taxon>
        <taxon>Lachnospiraceae</taxon>
        <taxon>Brotonthovivens</taxon>
    </lineage>
</organism>
<proteinExistence type="inferred from homology"/>
<dbReference type="InterPro" id="IPR029063">
    <property type="entry name" value="SAM-dependent_MTases_sf"/>
</dbReference>
<name>A0ABT2THR6_9FIRM</name>
<dbReference type="PROSITE" id="PS51625">
    <property type="entry name" value="SAM_MT_TRMB"/>
    <property type="match status" value="1"/>
</dbReference>
<gene>
    <name evidence="7 8" type="primary">trmB</name>
    <name evidence="8" type="ORF">OCV88_04970</name>
</gene>
<dbReference type="PANTHER" id="PTHR23417">
    <property type="entry name" value="3-DEOXY-D-MANNO-OCTULOSONIC-ACID TRANSFERASE/TRNA GUANINE-N 7 - -METHYLTRANSFERASE"/>
    <property type="match status" value="1"/>
</dbReference>
<evidence type="ECO:0000256" key="5">
    <source>
        <dbReference type="ARBA" id="ARBA00022691"/>
    </source>
</evidence>
<evidence type="ECO:0000256" key="7">
    <source>
        <dbReference type="HAMAP-Rule" id="MF_01057"/>
    </source>
</evidence>
<keyword evidence="3 7" id="KW-0489">Methyltransferase</keyword>
<dbReference type="GO" id="GO:0008176">
    <property type="term" value="F:tRNA (guanine(46)-N7)-methyltransferase activity"/>
    <property type="evidence" value="ECO:0007669"/>
    <property type="project" value="UniProtKB-EC"/>
</dbReference>
<dbReference type="InterPro" id="IPR003358">
    <property type="entry name" value="tRNA_(Gua-N-7)_MeTrfase_Trmb"/>
</dbReference>
<evidence type="ECO:0000313" key="9">
    <source>
        <dbReference type="Proteomes" id="UP001652442"/>
    </source>
</evidence>
<accession>A0ABT2THR6</accession>
<dbReference type="SUPFAM" id="SSF53335">
    <property type="entry name" value="S-adenosyl-L-methionine-dependent methyltransferases"/>
    <property type="match status" value="1"/>
</dbReference>
<dbReference type="Pfam" id="PF02390">
    <property type="entry name" value="Methyltransf_4"/>
    <property type="match status" value="1"/>
</dbReference>
<reference evidence="8 9" key="1">
    <citation type="journal article" date="2021" name="ISME Commun">
        <title>Automated analysis of genomic sequences facilitates high-throughput and comprehensive description of bacteria.</title>
        <authorList>
            <person name="Hitch T.C.A."/>
        </authorList>
    </citation>
    <scope>NUCLEOTIDE SEQUENCE [LARGE SCALE GENOMIC DNA]</scope>
    <source>
        <strain evidence="8 9">Sanger_109</strain>
    </source>
</reference>
<dbReference type="CDD" id="cd02440">
    <property type="entry name" value="AdoMet_MTases"/>
    <property type="match status" value="1"/>
</dbReference>
<feature type="binding site" evidence="7">
    <location>
        <position position="68"/>
    </location>
    <ligand>
        <name>S-adenosyl-L-methionine</name>
        <dbReference type="ChEBI" id="CHEBI:59789"/>
    </ligand>
</feature>
<comment type="catalytic activity">
    <reaction evidence="1 7">
        <text>guanosine(46) in tRNA + S-adenosyl-L-methionine = N(7)-methylguanosine(46) in tRNA + S-adenosyl-L-homocysteine</text>
        <dbReference type="Rhea" id="RHEA:42708"/>
        <dbReference type="Rhea" id="RHEA-COMP:10188"/>
        <dbReference type="Rhea" id="RHEA-COMP:10189"/>
        <dbReference type="ChEBI" id="CHEBI:57856"/>
        <dbReference type="ChEBI" id="CHEBI:59789"/>
        <dbReference type="ChEBI" id="CHEBI:74269"/>
        <dbReference type="ChEBI" id="CHEBI:74480"/>
        <dbReference type="EC" id="2.1.1.33"/>
    </reaction>
</comment>
<feature type="binding site" evidence="7">
    <location>
        <position position="121"/>
    </location>
    <ligand>
        <name>substrate</name>
    </ligand>
</feature>
<feature type="binding site" evidence="7">
    <location>
        <position position="43"/>
    </location>
    <ligand>
        <name>S-adenosyl-L-methionine</name>
        <dbReference type="ChEBI" id="CHEBI:59789"/>
    </ligand>
</feature>
<dbReference type="HAMAP" id="MF_01057">
    <property type="entry name" value="tRNA_methyltr_TrmB"/>
    <property type="match status" value="1"/>
</dbReference>
<evidence type="ECO:0000313" key="8">
    <source>
        <dbReference type="EMBL" id="MCU6761691.1"/>
    </source>
</evidence>
<dbReference type="EC" id="2.1.1.33" evidence="7"/>
<evidence type="ECO:0000256" key="6">
    <source>
        <dbReference type="ARBA" id="ARBA00022694"/>
    </source>
</evidence>
<keyword evidence="9" id="KW-1185">Reference proteome</keyword>
<dbReference type="NCBIfam" id="TIGR00091">
    <property type="entry name" value="tRNA (guanosine(46)-N7)-methyltransferase TrmB"/>
    <property type="match status" value="1"/>
</dbReference>
<evidence type="ECO:0000256" key="3">
    <source>
        <dbReference type="ARBA" id="ARBA00022603"/>
    </source>
</evidence>
<dbReference type="InterPro" id="IPR055361">
    <property type="entry name" value="tRNA_methyltr_TrmB_bact"/>
</dbReference>
<dbReference type="Gene3D" id="3.40.50.150">
    <property type="entry name" value="Vaccinia Virus protein VP39"/>
    <property type="match status" value="1"/>
</dbReference>
<comment type="function">
    <text evidence="2 7">Catalyzes the formation of N(7)-methylguanine at position 46 (m7G46) in tRNA.</text>
</comment>